<dbReference type="EMBL" id="KV014384">
    <property type="protein sequence ID" value="KZV22370.1"/>
    <property type="molecule type" value="Genomic_DNA"/>
</dbReference>
<sequence>MVTPGSKQARGFAVQICIVLKGALDLELGESKEFPLLKILTVKTVGKYISINKNIVVEDVEDEPMMEKQAEKKKIVSKKRPDPTVESSVVKRKRTSGRTTPVSTDLTLVVVAQEAVPIQMISAVTPLAPKRKAPKRSLQLPAGSDDEIVEKEPDMVDVGEKQREKSTVDDVVKLIEIVLTETEQMETDMGESDMVTERTDMDTETVLASIEHSSDVNDEDDNLDGAENEIARKMPYFTAPKQFLKEPLRSGEDDDISGVEQPSKTTDEELMSIEDLLKQIPDDAMLPSVTAEGPPRIQFGLGIQILGIQPVSVTTDLSVQTAPVLGSMDQVIKMETDSGPADPAIQLTANQNPDIPGSGILSQRHPDTVFNSPRMSTSSDSHLRFTADDIPQGDNQILLPAPNLIESFAELRRSINHMKFEQIRQKDDGEHLKDIILMEIRSLKKKLTEMLE</sequence>
<gene>
    <name evidence="2" type="ORF">F511_27612</name>
</gene>
<organism evidence="2 3">
    <name type="scientific">Dorcoceras hygrometricum</name>
    <dbReference type="NCBI Taxonomy" id="472368"/>
    <lineage>
        <taxon>Eukaryota</taxon>
        <taxon>Viridiplantae</taxon>
        <taxon>Streptophyta</taxon>
        <taxon>Embryophyta</taxon>
        <taxon>Tracheophyta</taxon>
        <taxon>Spermatophyta</taxon>
        <taxon>Magnoliopsida</taxon>
        <taxon>eudicotyledons</taxon>
        <taxon>Gunneridae</taxon>
        <taxon>Pentapetalae</taxon>
        <taxon>asterids</taxon>
        <taxon>lamiids</taxon>
        <taxon>Lamiales</taxon>
        <taxon>Gesneriaceae</taxon>
        <taxon>Didymocarpoideae</taxon>
        <taxon>Trichosporeae</taxon>
        <taxon>Loxocarpinae</taxon>
        <taxon>Dorcoceras</taxon>
    </lineage>
</organism>
<dbReference type="AlphaFoldDB" id="A0A2Z7AMK5"/>
<accession>A0A2Z7AMK5</accession>
<protein>
    <submittedName>
        <fullName evidence="2">Splicing factor 3B subunit 1-like</fullName>
    </submittedName>
</protein>
<dbReference type="OrthoDB" id="1741306at2759"/>
<dbReference type="Proteomes" id="UP000250235">
    <property type="component" value="Unassembled WGS sequence"/>
</dbReference>
<evidence type="ECO:0000313" key="2">
    <source>
        <dbReference type="EMBL" id="KZV22370.1"/>
    </source>
</evidence>
<evidence type="ECO:0000313" key="3">
    <source>
        <dbReference type="Proteomes" id="UP000250235"/>
    </source>
</evidence>
<keyword evidence="3" id="KW-1185">Reference proteome</keyword>
<feature type="region of interest" description="Disordered" evidence="1">
    <location>
        <begin position="68"/>
        <end position="98"/>
    </location>
</feature>
<reference evidence="2 3" key="1">
    <citation type="journal article" date="2015" name="Proc. Natl. Acad. Sci. U.S.A.">
        <title>The resurrection genome of Boea hygrometrica: A blueprint for survival of dehydration.</title>
        <authorList>
            <person name="Xiao L."/>
            <person name="Yang G."/>
            <person name="Zhang L."/>
            <person name="Yang X."/>
            <person name="Zhao S."/>
            <person name="Ji Z."/>
            <person name="Zhou Q."/>
            <person name="Hu M."/>
            <person name="Wang Y."/>
            <person name="Chen M."/>
            <person name="Xu Y."/>
            <person name="Jin H."/>
            <person name="Xiao X."/>
            <person name="Hu G."/>
            <person name="Bao F."/>
            <person name="Hu Y."/>
            <person name="Wan P."/>
            <person name="Li L."/>
            <person name="Deng X."/>
            <person name="Kuang T."/>
            <person name="Xiang C."/>
            <person name="Zhu J.K."/>
            <person name="Oliver M.J."/>
            <person name="He Y."/>
        </authorList>
    </citation>
    <scope>NUCLEOTIDE SEQUENCE [LARGE SCALE GENOMIC DNA]</scope>
    <source>
        <strain evidence="3">cv. XS01</strain>
    </source>
</reference>
<name>A0A2Z7AMK5_9LAMI</name>
<proteinExistence type="predicted"/>
<feature type="compositionally biased region" description="Basic and acidic residues" evidence="1">
    <location>
        <begin position="68"/>
        <end position="83"/>
    </location>
</feature>
<evidence type="ECO:0000256" key="1">
    <source>
        <dbReference type="SAM" id="MobiDB-lite"/>
    </source>
</evidence>